<dbReference type="PROSITE" id="PS50835">
    <property type="entry name" value="IG_LIKE"/>
    <property type="match status" value="1"/>
</dbReference>
<accession>A0ABD1JE04</accession>
<evidence type="ECO:0000256" key="1">
    <source>
        <dbReference type="ARBA" id="ARBA00004251"/>
    </source>
</evidence>
<dbReference type="InterPro" id="IPR003599">
    <property type="entry name" value="Ig_sub"/>
</dbReference>
<feature type="signal peptide" evidence="21">
    <location>
        <begin position="1"/>
        <end position="18"/>
    </location>
</feature>
<keyword evidence="11" id="KW-0406">Ion transport</keyword>
<dbReference type="InterPro" id="IPR013106">
    <property type="entry name" value="Ig_V-set"/>
</dbReference>
<evidence type="ECO:0000256" key="16">
    <source>
        <dbReference type="ARBA" id="ARBA00023303"/>
    </source>
</evidence>
<organism evidence="23 24">
    <name type="scientific">Coilia grayii</name>
    <name type="common">Gray's grenadier anchovy</name>
    <dbReference type="NCBI Taxonomy" id="363190"/>
    <lineage>
        <taxon>Eukaryota</taxon>
        <taxon>Metazoa</taxon>
        <taxon>Chordata</taxon>
        <taxon>Craniata</taxon>
        <taxon>Vertebrata</taxon>
        <taxon>Euteleostomi</taxon>
        <taxon>Actinopterygii</taxon>
        <taxon>Neopterygii</taxon>
        <taxon>Teleostei</taxon>
        <taxon>Clupei</taxon>
        <taxon>Clupeiformes</taxon>
        <taxon>Clupeoidei</taxon>
        <taxon>Engraulidae</taxon>
        <taxon>Coilinae</taxon>
        <taxon>Coilia</taxon>
    </lineage>
</organism>
<keyword evidence="14" id="KW-0325">Glycoprotein</keyword>
<dbReference type="FunFam" id="2.60.40.10:FF:000375">
    <property type="entry name" value="Sodium channel beta 1 subunit"/>
    <property type="match status" value="1"/>
</dbReference>
<dbReference type="SMART" id="SM00409">
    <property type="entry name" value="IG"/>
    <property type="match status" value="1"/>
</dbReference>
<keyword evidence="12 20" id="KW-0472">Membrane</keyword>
<dbReference type="AlphaFoldDB" id="A0ABD1JE04"/>
<dbReference type="PANTHER" id="PTHR10546">
    <property type="entry name" value="SODIUM CHANNEL SUBUNIT BETA-1 AND 3"/>
    <property type="match status" value="1"/>
</dbReference>
<evidence type="ECO:0000256" key="12">
    <source>
        <dbReference type="ARBA" id="ARBA00023136"/>
    </source>
</evidence>
<evidence type="ECO:0000256" key="2">
    <source>
        <dbReference type="ARBA" id="ARBA00010404"/>
    </source>
</evidence>
<evidence type="ECO:0000256" key="6">
    <source>
        <dbReference type="ARBA" id="ARBA00022692"/>
    </source>
</evidence>
<evidence type="ECO:0000256" key="11">
    <source>
        <dbReference type="ARBA" id="ARBA00023065"/>
    </source>
</evidence>
<dbReference type="InterPro" id="IPR036179">
    <property type="entry name" value="Ig-like_dom_sf"/>
</dbReference>
<dbReference type="PANTHER" id="PTHR10546:SF1">
    <property type="entry name" value="SODIUM CHANNEL SUBUNIT BETA-3"/>
    <property type="match status" value="1"/>
</dbReference>
<evidence type="ECO:0000256" key="19">
    <source>
        <dbReference type="ARBA" id="ARBA00049669"/>
    </source>
</evidence>
<feature type="transmembrane region" description="Helical" evidence="20">
    <location>
        <begin position="243"/>
        <end position="264"/>
    </location>
</feature>
<evidence type="ECO:0000256" key="5">
    <source>
        <dbReference type="ARBA" id="ARBA00022475"/>
    </source>
</evidence>
<dbReference type="InterPro" id="IPR013783">
    <property type="entry name" value="Ig-like_fold"/>
</dbReference>
<dbReference type="Gene3D" id="2.60.40.10">
    <property type="entry name" value="Immunoglobulins"/>
    <property type="match status" value="1"/>
</dbReference>
<evidence type="ECO:0000313" key="24">
    <source>
        <dbReference type="Proteomes" id="UP001591681"/>
    </source>
</evidence>
<comment type="subcellular location">
    <subcellularLocation>
        <location evidence="1">Cell membrane</location>
        <topology evidence="1">Single-pass type I membrane protein</topology>
    </subcellularLocation>
</comment>
<evidence type="ECO:0000256" key="17">
    <source>
        <dbReference type="ARBA" id="ARBA00023319"/>
    </source>
</evidence>
<evidence type="ECO:0000256" key="18">
    <source>
        <dbReference type="ARBA" id="ARBA00044530"/>
    </source>
</evidence>
<keyword evidence="3" id="KW-0813">Transport</keyword>
<feature type="domain" description="Ig-like" evidence="22">
    <location>
        <begin position="82"/>
        <end position="205"/>
    </location>
</feature>
<comment type="subunit">
    <text evidence="19">A voltage-gated sodium (Nav) channel consists of an ion-conducting pore-forming alpha subunit functional on its own that is regulated by one or more beta subunits. Forms homodimers and homotrimers. SCN3B is non-covalently associated with alpha subunits and induces the formation of alpha subunit oligomers, including trimers. Interacts with SCN5A/Nav1.5; regulatory subunit of SCN5A/Nav1.5. Interacts with SCN7A/Nav2.1; probable regulatory subunit of SCN7A/Nav2.1. Interacts with SCN10A; regulatory subunit of SCN10A/Nav1.8. Interacts with NFASC; probably involved in targeting the sodium channels to the nodes of Ranvier.</text>
</comment>
<dbReference type="InterPro" id="IPR027098">
    <property type="entry name" value="Na_channel_b1/b3"/>
</dbReference>
<sequence length="280" mass="32251">MLAAAFVFVFKALKWVYTELESTGLHVSLKKPWDLLWKHKAPESDKLKRKEQTITKILFGSYTILIERSPGGPTHAPLACTPSMRTLTRALVHTVSLLLLSVRVSQAVCVEGLSDTEAVLGHTMKLTCISCLKREDIRAVTRVTWYYEPRDDQSIPIYEYVDGPRELESWFKGRLQWEGSKDLQDLSLRITNITLNDSGVYVCEVFRQFEFDFFTPSIANRRVIQLEVKKEATRDVTALYSEVMMYVLLIFLTLWLLVEMAYCYRKISKADEQAQDAVYS</sequence>
<keyword evidence="4" id="KW-0894">Sodium channel</keyword>
<dbReference type="GO" id="GO:0005272">
    <property type="term" value="F:sodium channel activity"/>
    <property type="evidence" value="ECO:0007669"/>
    <property type="project" value="UniProtKB-KW"/>
</dbReference>
<keyword evidence="9 20" id="KW-1133">Transmembrane helix</keyword>
<evidence type="ECO:0000256" key="21">
    <source>
        <dbReference type="SAM" id="SignalP"/>
    </source>
</evidence>
<protein>
    <recommendedName>
        <fullName evidence="18">Sodium channel regulatory subunit beta-3</fullName>
    </recommendedName>
</protein>
<proteinExistence type="inferred from homology"/>
<evidence type="ECO:0000313" key="23">
    <source>
        <dbReference type="EMBL" id="KAL2085397.1"/>
    </source>
</evidence>
<keyword evidence="15" id="KW-0739">Sodium transport</keyword>
<dbReference type="GO" id="GO:0005886">
    <property type="term" value="C:plasma membrane"/>
    <property type="evidence" value="ECO:0007669"/>
    <property type="project" value="UniProtKB-SubCell"/>
</dbReference>
<keyword evidence="24" id="KW-1185">Reference proteome</keyword>
<dbReference type="Pfam" id="PF07686">
    <property type="entry name" value="V-set"/>
    <property type="match status" value="1"/>
</dbReference>
<evidence type="ECO:0000256" key="7">
    <source>
        <dbReference type="ARBA" id="ARBA00022729"/>
    </source>
</evidence>
<evidence type="ECO:0000256" key="13">
    <source>
        <dbReference type="ARBA" id="ARBA00023157"/>
    </source>
</evidence>
<keyword evidence="13" id="KW-1015">Disulfide bond</keyword>
<reference evidence="23 24" key="1">
    <citation type="submission" date="2024-09" db="EMBL/GenBank/DDBJ databases">
        <title>A chromosome-level genome assembly of Gray's grenadier anchovy, Coilia grayii.</title>
        <authorList>
            <person name="Fu Z."/>
        </authorList>
    </citation>
    <scope>NUCLEOTIDE SEQUENCE [LARGE SCALE GENOMIC DNA]</scope>
    <source>
        <strain evidence="23">G4</strain>
        <tissue evidence="23">Muscle</tissue>
    </source>
</reference>
<keyword evidence="17" id="KW-0393">Immunoglobulin domain</keyword>
<evidence type="ECO:0000256" key="14">
    <source>
        <dbReference type="ARBA" id="ARBA00023180"/>
    </source>
</evidence>
<keyword evidence="6 20" id="KW-0812">Transmembrane</keyword>
<keyword evidence="5" id="KW-1003">Cell membrane</keyword>
<keyword evidence="10" id="KW-0915">Sodium</keyword>
<evidence type="ECO:0000256" key="20">
    <source>
        <dbReference type="SAM" id="Phobius"/>
    </source>
</evidence>
<evidence type="ECO:0000256" key="9">
    <source>
        <dbReference type="ARBA" id="ARBA00022989"/>
    </source>
</evidence>
<evidence type="ECO:0000256" key="15">
    <source>
        <dbReference type="ARBA" id="ARBA00023201"/>
    </source>
</evidence>
<feature type="chain" id="PRO_5044750861" description="Sodium channel regulatory subunit beta-3" evidence="21">
    <location>
        <begin position="19"/>
        <end position="280"/>
    </location>
</feature>
<dbReference type="Proteomes" id="UP001591681">
    <property type="component" value="Unassembled WGS sequence"/>
</dbReference>
<evidence type="ECO:0000256" key="8">
    <source>
        <dbReference type="ARBA" id="ARBA00022882"/>
    </source>
</evidence>
<comment type="similarity">
    <text evidence="2">Belongs to the sodium channel auxiliary subunit SCN3B (TC 8.A.17) family.</text>
</comment>
<dbReference type="SMART" id="SM00406">
    <property type="entry name" value="IGv"/>
    <property type="match status" value="1"/>
</dbReference>
<dbReference type="GO" id="GO:0034702">
    <property type="term" value="C:monoatomic ion channel complex"/>
    <property type="evidence" value="ECO:0007669"/>
    <property type="project" value="UniProtKB-KW"/>
</dbReference>
<evidence type="ECO:0000256" key="3">
    <source>
        <dbReference type="ARBA" id="ARBA00022448"/>
    </source>
</evidence>
<keyword evidence="7 21" id="KW-0732">Signal</keyword>
<dbReference type="EMBL" id="JBHFQA010000016">
    <property type="protein sequence ID" value="KAL2085397.1"/>
    <property type="molecule type" value="Genomic_DNA"/>
</dbReference>
<keyword evidence="16" id="KW-0407">Ion channel</keyword>
<evidence type="ECO:0000256" key="10">
    <source>
        <dbReference type="ARBA" id="ARBA00023053"/>
    </source>
</evidence>
<evidence type="ECO:0000256" key="4">
    <source>
        <dbReference type="ARBA" id="ARBA00022461"/>
    </source>
</evidence>
<keyword evidence="8" id="KW-0851">Voltage-gated channel</keyword>
<comment type="caution">
    <text evidence="23">The sequence shown here is derived from an EMBL/GenBank/DDBJ whole genome shotgun (WGS) entry which is preliminary data.</text>
</comment>
<name>A0ABD1JE04_9TELE</name>
<evidence type="ECO:0000259" key="22">
    <source>
        <dbReference type="PROSITE" id="PS50835"/>
    </source>
</evidence>
<dbReference type="SUPFAM" id="SSF48726">
    <property type="entry name" value="Immunoglobulin"/>
    <property type="match status" value="1"/>
</dbReference>
<dbReference type="InterPro" id="IPR007110">
    <property type="entry name" value="Ig-like_dom"/>
</dbReference>
<gene>
    <name evidence="23" type="ORF">ACEWY4_018717</name>
</gene>